<gene>
    <name evidence="1" type="ORF">COV04_02025</name>
</gene>
<protein>
    <submittedName>
        <fullName evidence="1">Uncharacterized protein</fullName>
    </submittedName>
</protein>
<organism evidence="1 2">
    <name type="scientific">Candidatus Uhrbacteria bacterium CG10_big_fil_rev_8_21_14_0_10_48_11</name>
    <dbReference type="NCBI Taxonomy" id="1975037"/>
    <lineage>
        <taxon>Bacteria</taxon>
        <taxon>Candidatus Uhriibacteriota</taxon>
    </lineage>
</organism>
<proteinExistence type="predicted"/>
<dbReference type="AlphaFoldDB" id="A0A2M8LEQ1"/>
<reference evidence="1 2" key="1">
    <citation type="submission" date="2017-09" db="EMBL/GenBank/DDBJ databases">
        <title>Depth-based differentiation of microbial function through sediment-hosted aquifers and enrichment of novel symbionts in the deep terrestrial subsurface.</title>
        <authorList>
            <person name="Probst A.J."/>
            <person name="Ladd B."/>
            <person name="Jarett J.K."/>
            <person name="Geller-Mcgrath D.E."/>
            <person name="Sieber C.M."/>
            <person name="Emerson J.B."/>
            <person name="Anantharaman K."/>
            <person name="Thomas B.C."/>
            <person name="Malmstrom R."/>
            <person name="Stieglmeier M."/>
            <person name="Klingl A."/>
            <person name="Woyke T."/>
            <person name="Ryan C.M."/>
            <person name="Banfield J.F."/>
        </authorList>
    </citation>
    <scope>NUCLEOTIDE SEQUENCE [LARGE SCALE GENOMIC DNA]</scope>
    <source>
        <strain evidence="1">CG10_big_fil_rev_8_21_14_0_10_48_11</strain>
    </source>
</reference>
<accession>A0A2M8LEQ1</accession>
<evidence type="ECO:0000313" key="1">
    <source>
        <dbReference type="EMBL" id="PJE75913.1"/>
    </source>
</evidence>
<dbReference type="EMBL" id="PFET01000008">
    <property type="protein sequence ID" value="PJE75913.1"/>
    <property type="molecule type" value="Genomic_DNA"/>
</dbReference>
<comment type="caution">
    <text evidence="1">The sequence shown here is derived from an EMBL/GenBank/DDBJ whole genome shotgun (WGS) entry which is preliminary data.</text>
</comment>
<dbReference type="Proteomes" id="UP000231152">
    <property type="component" value="Unassembled WGS sequence"/>
</dbReference>
<sequence length="116" mass="12795">MTAPAPKARAWAGISWRKPMPRGEAPRQLLRQIRKARNIVLWCPSSPRGGGGASSFVGVLRKIGSNFFKQTPPFDLLAKLPDEARGEAPGEATNSIGRCLLDEIRTFFDKNPNCEF</sequence>
<name>A0A2M8LEQ1_9BACT</name>
<evidence type="ECO:0000313" key="2">
    <source>
        <dbReference type="Proteomes" id="UP000231152"/>
    </source>
</evidence>